<keyword evidence="8" id="KW-0007">Acetylation</keyword>
<evidence type="ECO:0000256" key="13">
    <source>
        <dbReference type="ARBA" id="ARBA00023273"/>
    </source>
</evidence>
<dbReference type="EMBL" id="VSWD01000006">
    <property type="protein sequence ID" value="KAK3100725.1"/>
    <property type="molecule type" value="Genomic_DNA"/>
</dbReference>
<evidence type="ECO:0000256" key="11">
    <source>
        <dbReference type="ARBA" id="ARBA00023121"/>
    </source>
</evidence>
<dbReference type="InterPro" id="IPR023393">
    <property type="entry name" value="START-like_dom_sf"/>
</dbReference>
<accession>A0AA88YFS9</accession>
<feature type="region of interest" description="Disordered" evidence="17">
    <location>
        <begin position="201"/>
        <end position="223"/>
    </location>
</feature>
<evidence type="ECO:0000256" key="12">
    <source>
        <dbReference type="ARBA" id="ARBA00023136"/>
    </source>
</evidence>
<keyword evidence="20" id="KW-1185">Reference proteome</keyword>
<keyword evidence="13" id="KW-0966">Cell projection</keyword>
<evidence type="ECO:0000256" key="1">
    <source>
        <dbReference type="ARBA" id="ARBA00004230"/>
    </source>
</evidence>
<dbReference type="SUPFAM" id="SSF55961">
    <property type="entry name" value="Bet v1-like"/>
    <property type="match status" value="1"/>
</dbReference>
<keyword evidence="11" id="KW-0446">Lipid-binding</keyword>
<comment type="caution">
    <text evidence="19">The sequence shown here is derived from an EMBL/GenBank/DDBJ whole genome shotgun (WGS) entry which is preliminary data.</text>
</comment>
<evidence type="ECO:0000256" key="3">
    <source>
        <dbReference type="ARBA" id="ARBA00004496"/>
    </source>
</evidence>
<keyword evidence="10" id="KW-0969">Cilium</keyword>
<dbReference type="Pfam" id="PF01852">
    <property type="entry name" value="START"/>
    <property type="match status" value="1"/>
</dbReference>
<dbReference type="Proteomes" id="UP001186944">
    <property type="component" value="Unassembled WGS sequence"/>
</dbReference>
<dbReference type="GO" id="GO:0008289">
    <property type="term" value="F:lipid binding"/>
    <property type="evidence" value="ECO:0007669"/>
    <property type="project" value="UniProtKB-KW"/>
</dbReference>
<evidence type="ECO:0000256" key="8">
    <source>
        <dbReference type="ARBA" id="ARBA00022990"/>
    </source>
</evidence>
<dbReference type="InterPro" id="IPR051213">
    <property type="entry name" value="START_lipid_transfer"/>
</dbReference>
<reference evidence="19" key="1">
    <citation type="submission" date="2019-08" db="EMBL/GenBank/DDBJ databases">
        <title>The improved chromosome-level genome for the pearl oyster Pinctada fucata martensii using PacBio sequencing and Hi-C.</title>
        <authorList>
            <person name="Zheng Z."/>
        </authorList>
    </citation>
    <scope>NUCLEOTIDE SEQUENCE</scope>
    <source>
        <strain evidence="19">ZZ-2019</strain>
        <tissue evidence="19">Adductor muscle</tissue>
    </source>
</reference>
<dbReference type="PANTHER" id="PTHR19308">
    <property type="entry name" value="PHOSPHATIDYLCHOLINE TRANSFER PROTEIN"/>
    <property type="match status" value="1"/>
</dbReference>
<evidence type="ECO:0000256" key="14">
    <source>
        <dbReference type="ARBA" id="ARBA00070345"/>
    </source>
</evidence>
<dbReference type="GO" id="GO:0031514">
    <property type="term" value="C:motile cilium"/>
    <property type="evidence" value="ECO:0007669"/>
    <property type="project" value="UniProtKB-SubCell"/>
</dbReference>
<dbReference type="PANTHER" id="PTHR19308:SF14">
    <property type="entry name" value="START DOMAIN-CONTAINING PROTEIN"/>
    <property type="match status" value="1"/>
</dbReference>
<evidence type="ECO:0000256" key="2">
    <source>
        <dbReference type="ARBA" id="ARBA00004370"/>
    </source>
</evidence>
<evidence type="ECO:0000256" key="9">
    <source>
        <dbReference type="ARBA" id="ARBA00023055"/>
    </source>
</evidence>
<sequence length="223" mass="26178">MYVHRQLVQIPIIRTVYTDVKAETLYDVLHDPDYRKKWDHTMLEGHEICAINPNNDIGYYAMKCPSPLKNRDFVTQRSWLDLGSEFIIINHSVNYKEKPIRKGFIRGISYLTGYLIRKQDNQTCQFTYVAQSDPRGKLPSWVVNKLTHYLAPKVISRIQKGCKNYDSWKATHNPKYKPWLYPEQMTLPRIDMSSVQPMNDFGSLNSIDDESNVKEDEIDEEDI</sequence>
<keyword evidence="5" id="KW-0963">Cytoplasm</keyword>
<dbReference type="PROSITE" id="PS50848">
    <property type="entry name" value="START"/>
    <property type="match status" value="1"/>
</dbReference>
<evidence type="ECO:0000313" key="20">
    <source>
        <dbReference type="Proteomes" id="UP001186944"/>
    </source>
</evidence>
<name>A0AA88YFS9_PINIB</name>
<dbReference type="AlphaFoldDB" id="A0AA88YFS9"/>
<evidence type="ECO:0000256" key="4">
    <source>
        <dbReference type="ARBA" id="ARBA00022448"/>
    </source>
</evidence>
<evidence type="ECO:0000256" key="7">
    <source>
        <dbReference type="ARBA" id="ARBA00022846"/>
    </source>
</evidence>
<evidence type="ECO:0000259" key="18">
    <source>
        <dbReference type="PROSITE" id="PS50848"/>
    </source>
</evidence>
<evidence type="ECO:0000256" key="17">
    <source>
        <dbReference type="SAM" id="MobiDB-lite"/>
    </source>
</evidence>
<dbReference type="SMART" id="SM00234">
    <property type="entry name" value="START"/>
    <property type="match status" value="1"/>
</dbReference>
<dbReference type="InterPro" id="IPR002913">
    <property type="entry name" value="START_lipid-bd_dom"/>
</dbReference>
<dbReference type="Gene3D" id="3.30.530.20">
    <property type="match status" value="1"/>
</dbReference>
<keyword evidence="9" id="KW-0445">Lipid transport</keyword>
<organism evidence="19 20">
    <name type="scientific">Pinctada imbricata</name>
    <name type="common">Atlantic pearl-oyster</name>
    <name type="synonym">Pinctada martensii</name>
    <dbReference type="NCBI Taxonomy" id="66713"/>
    <lineage>
        <taxon>Eukaryota</taxon>
        <taxon>Metazoa</taxon>
        <taxon>Spiralia</taxon>
        <taxon>Lophotrochozoa</taxon>
        <taxon>Mollusca</taxon>
        <taxon>Bivalvia</taxon>
        <taxon>Autobranchia</taxon>
        <taxon>Pteriomorphia</taxon>
        <taxon>Pterioida</taxon>
        <taxon>Pterioidea</taxon>
        <taxon>Pteriidae</taxon>
        <taxon>Pinctada</taxon>
    </lineage>
</organism>
<proteinExistence type="predicted"/>
<dbReference type="CDD" id="cd08871">
    <property type="entry name" value="START_STARD10-like"/>
    <property type="match status" value="1"/>
</dbReference>
<dbReference type="GO" id="GO:0006869">
    <property type="term" value="P:lipid transport"/>
    <property type="evidence" value="ECO:0007669"/>
    <property type="project" value="UniProtKB-KW"/>
</dbReference>
<protein>
    <recommendedName>
        <fullName evidence="14">START domain-containing protein 10</fullName>
    </recommendedName>
    <alternativeName>
        <fullName evidence="15">PCTP-like protein</fullName>
    </alternativeName>
    <alternativeName>
        <fullName evidence="16">StAR-related lipid transfer protein 10</fullName>
    </alternativeName>
</protein>
<dbReference type="FunFam" id="3.30.530.20:FF:000008">
    <property type="entry name" value="START domain containing 10"/>
    <property type="match status" value="1"/>
</dbReference>
<evidence type="ECO:0000256" key="5">
    <source>
        <dbReference type="ARBA" id="ARBA00022490"/>
    </source>
</evidence>
<keyword evidence="6" id="KW-0597">Phosphoprotein</keyword>
<keyword evidence="12" id="KW-0472">Membrane</keyword>
<evidence type="ECO:0000313" key="19">
    <source>
        <dbReference type="EMBL" id="KAK3100725.1"/>
    </source>
</evidence>
<keyword evidence="4" id="KW-0813">Transport</keyword>
<feature type="domain" description="START" evidence="18">
    <location>
        <begin position="1"/>
        <end position="167"/>
    </location>
</feature>
<keyword evidence="7" id="KW-0282">Flagellum</keyword>
<evidence type="ECO:0000256" key="6">
    <source>
        <dbReference type="ARBA" id="ARBA00022553"/>
    </source>
</evidence>
<gene>
    <name evidence="19" type="ORF">FSP39_024311</name>
</gene>
<dbReference type="GO" id="GO:0005829">
    <property type="term" value="C:cytosol"/>
    <property type="evidence" value="ECO:0007669"/>
    <property type="project" value="UniProtKB-ARBA"/>
</dbReference>
<evidence type="ECO:0000256" key="16">
    <source>
        <dbReference type="ARBA" id="ARBA00080073"/>
    </source>
</evidence>
<dbReference type="InterPro" id="IPR041951">
    <property type="entry name" value="STARD10_START"/>
</dbReference>
<dbReference type="GO" id="GO:0016020">
    <property type="term" value="C:membrane"/>
    <property type="evidence" value="ECO:0007669"/>
    <property type="project" value="UniProtKB-SubCell"/>
</dbReference>
<evidence type="ECO:0000256" key="15">
    <source>
        <dbReference type="ARBA" id="ARBA00076937"/>
    </source>
</evidence>
<evidence type="ECO:0000256" key="10">
    <source>
        <dbReference type="ARBA" id="ARBA00023069"/>
    </source>
</evidence>
<comment type="subcellular location">
    <subcellularLocation>
        <location evidence="1">Cell projection</location>
        <location evidence="1">Cilium</location>
        <location evidence="1">Flagellum</location>
    </subcellularLocation>
    <subcellularLocation>
        <location evidence="3">Cytoplasm</location>
    </subcellularLocation>
    <subcellularLocation>
        <location evidence="2">Membrane</location>
    </subcellularLocation>
</comment>